<dbReference type="AlphaFoldDB" id="A0A8S4N0H0"/>
<evidence type="ECO:0000313" key="4">
    <source>
        <dbReference type="Proteomes" id="UP000749559"/>
    </source>
</evidence>
<evidence type="ECO:0000259" key="2">
    <source>
        <dbReference type="PROSITE" id="PS50882"/>
    </source>
</evidence>
<feature type="compositionally biased region" description="Basic residues" evidence="1">
    <location>
        <begin position="39"/>
        <end position="54"/>
    </location>
</feature>
<dbReference type="GO" id="GO:0003729">
    <property type="term" value="F:mRNA binding"/>
    <property type="evidence" value="ECO:0007669"/>
    <property type="project" value="TreeGrafter"/>
</dbReference>
<sequence>MSEALIDENKDEIDADLNFLDNILDHQVDEEFEADSQKAKKHSKTKLNGAKKRKSEGTMDVDGEEKDKKLKDMERRRKQLEKENKEREETLRKLKMEEELLKSPDGLKASSKKSDKSKSPRKSDHDDEVNMDLGDDLGGETIKGYDTRSEAGSGFSESSLSESENDEKPEGNRSRADSNRSISPIAFPERDESEDVAAAEAESKPVEESTSNVTAGVAQGRYLKYMFRDARFYLIKSNNSENVALAKAKGVWSTPPQNEQKLNNAYREHKNVILIFSVKESGKFQGYARVAALSDKDHPPIRWVLPPGMTARALSGVFKLDWINRRELPFTKVGHLRNPWNNGKPLKIGRDGQDIEPSVGEELCRLFPVDENIEITTIARKAKHAKALGRDYGRERMNRGHVEYRRRGHDRRGGGGRSGYAPSRRDDRYDPYHGSKDRRRDRSPRSSYSSRPSHDAILNGSYNDYLRDFARTGMMPPSGPPGYGPPPPSYAMDPIYGYDRPPPPRDSYWTSPDIASHRRTSEKRYEADVDDFLRRTTSSHSGHSSRDRSTRDRDSRR</sequence>
<keyword evidence="4" id="KW-1185">Reference proteome</keyword>
<comment type="caution">
    <text evidence="3">The sequence shown here is derived from an EMBL/GenBank/DDBJ whole genome shotgun (WGS) entry which is preliminary data.</text>
</comment>
<feature type="compositionally biased region" description="Basic and acidic residues" evidence="1">
    <location>
        <begin position="65"/>
        <end position="102"/>
    </location>
</feature>
<feature type="compositionally biased region" description="Basic and acidic residues" evidence="1">
    <location>
        <begin position="112"/>
        <end position="125"/>
    </location>
</feature>
<dbReference type="InterPro" id="IPR007275">
    <property type="entry name" value="YTH_domain"/>
</dbReference>
<feature type="compositionally biased region" description="Basic and acidic residues" evidence="1">
    <location>
        <begin position="390"/>
        <end position="405"/>
    </location>
</feature>
<evidence type="ECO:0000256" key="1">
    <source>
        <dbReference type="SAM" id="MobiDB-lite"/>
    </source>
</evidence>
<organism evidence="3 4">
    <name type="scientific">Owenia fusiformis</name>
    <name type="common">Polychaete worm</name>
    <dbReference type="NCBI Taxonomy" id="6347"/>
    <lineage>
        <taxon>Eukaryota</taxon>
        <taxon>Metazoa</taxon>
        <taxon>Spiralia</taxon>
        <taxon>Lophotrochozoa</taxon>
        <taxon>Annelida</taxon>
        <taxon>Polychaeta</taxon>
        <taxon>Sedentaria</taxon>
        <taxon>Canalipalpata</taxon>
        <taxon>Sabellida</taxon>
        <taxon>Oweniida</taxon>
        <taxon>Oweniidae</taxon>
        <taxon>Owenia</taxon>
    </lineage>
</organism>
<dbReference type="PROSITE" id="PS50882">
    <property type="entry name" value="YTH"/>
    <property type="match status" value="1"/>
</dbReference>
<feature type="compositionally biased region" description="Acidic residues" evidence="1">
    <location>
        <begin position="126"/>
        <end position="138"/>
    </location>
</feature>
<proteinExistence type="predicted"/>
<dbReference type="GO" id="GO:0000381">
    <property type="term" value="P:regulation of alternative mRNA splicing, via spliceosome"/>
    <property type="evidence" value="ECO:0007669"/>
    <property type="project" value="TreeGrafter"/>
</dbReference>
<dbReference type="GO" id="GO:0000398">
    <property type="term" value="P:mRNA splicing, via spliceosome"/>
    <property type="evidence" value="ECO:0007669"/>
    <property type="project" value="TreeGrafter"/>
</dbReference>
<dbReference type="GO" id="GO:0005654">
    <property type="term" value="C:nucleoplasm"/>
    <property type="evidence" value="ECO:0007669"/>
    <property type="project" value="TreeGrafter"/>
</dbReference>
<evidence type="ECO:0000313" key="3">
    <source>
        <dbReference type="EMBL" id="CAH1774579.1"/>
    </source>
</evidence>
<accession>A0A8S4N0H0</accession>
<dbReference type="Pfam" id="PF04146">
    <property type="entry name" value="YTH"/>
    <property type="match status" value="1"/>
</dbReference>
<feature type="compositionally biased region" description="Basic and acidic residues" evidence="1">
    <location>
        <begin position="423"/>
        <end position="444"/>
    </location>
</feature>
<dbReference type="GO" id="GO:1990247">
    <property type="term" value="F:N6-methyladenosine-containing RNA reader activity"/>
    <property type="evidence" value="ECO:0007669"/>
    <property type="project" value="TreeGrafter"/>
</dbReference>
<feature type="region of interest" description="Disordered" evidence="1">
    <location>
        <begin position="34"/>
        <end position="213"/>
    </location>
</feature>
<dbReference type="CDD" id="cd21134">
    <property type="entry name" value="YTH"/>
    <property type="match status" value="1"/>
</dbReference>
<feature type="domain" description="YTH" evidence="2">
    <location>
        <begin position="230"/>
        <end position="367"/>
    </location>
</feature>
<protein>
    <recommendedName>
        <fullName evidence="2">YTH domain-containing protein</fullName>
    </recommendedName>
</protein>
<dbReference type="PANTHER" id="PTHR12357">
    <property type="entry name" value="YTH YT521-B HOMOLOGY DOMAIN-CONTAINING"/>
    <property type="match status" value="1"/>
</dbReference>
<gene>
    <name evidence="3" type="ORF">OFUS_LOCUS2011</name>
</gene>
<feature type="compositionally biased region" description="Pro residues" evidence="1">
    <location>
        <begin position="477"/>
        <end position="489"/>
    </location>
</feature>
<feature type="region of interest" description="Disordered" evidence="1">
    <location>
        <begin position="390"/>
        <end position="557"/>
    </location>
</feature>
<dbReference type="PANTHER" id="PTHR12357:SF3">
    <property type="entry name" value="YTH DOMAIN-CONTAINING PROTEIN 1"/>
    <property type="match status" value="1"/>
</dbReference>
<feature type="compositionally biased region" description="Basic and acidic residues" evidence="1">
    <location>
        <begin position="166"/>
        <end position="178"/>
    </location>
</feature>
<dbReference type="InterPro" id="IPR045168">
    <property type="entry name" value="YTH_prot"/>
</dbReference>
<feature type="compositionally biased region" description="Basic and acidic residues" evidence="1">
    <location>
        <begin position="522"/>
        <end position="534"/>
    </location>
</feature>
<dbReference type="Proteomes" id="UP000749559">
    <property type="component" value="Unassembled WGS sequence"/>
</dbReference>
<dbReference type="Gene3D" id="3.10.590.10">
    <property type="entry name" value="ph1033 like domains"/>
    <property type="match status" value="1"/>
</dbReference>
<name>A0A8S4N0H0_OWEFU</name>
<feature type="compositionally biased region" description="Low complexity" evidence="1">
    <location>
        <begin position="150"/>
        <end position="162"/>
    </location>
</feature>
<feature type="compositionally biased region" description="Basic and acidic residues" evidence="1">
    <location>
        <begin position="544"/>
        <end position="557"/>
    </location>
</feature>
<dbReference type="EMBL" id="CAIIXF020000001">
    <property type="protein sequence ID" value="CAH1774579.1"/>
    <property type="molecule type" value="Genomic_DNA"/>
</dbReference>
<reference evidence="3" key="1">
    <citation type="submission" date="2022-03" db="EMBL/GenBank/DDBJ databases">
        <authorList>
            <person name="Martin C."/>
        </authorList>
    </citation>
    <scope>NUCLEOTIDE SEQUENCE</scope>
</reference>
<dbReference type="OrthoDB" id="5842105at2759"/>